<dbReference type="GO" id="GO:0008866">
    <property type="term" value="F:fructuronate reductase activity"/>
    <property type="evidence" value="ECO:0007669"/>
    <property type="project" value="UniProtKB-EC"/>
</dbReference>
<dbReference type="FunFam" id="3.40.50.720:FF:000129">
    <property type="entry name" value="D-mannonate oxidoreductase"/>
    <property type="match status" value="1"/>
</dbReference>
<dbReference type="InterPro" id="IPR050988">
    <property type="entry name" value="Mannitol_DH/Oxidoreductase"/>
</dbReference>
<dbReference type="Proteomes" id="UP000295985">
    <property type="component" value="Unassembled WGS sequence"/>
</dbReference>
<dbReference type="InterPro" id="IPR036291">
    <property type="entry name" value="NAD(P)-bd_dom_sf"/>
</dbReference>
<dbReference type="Pfam" id="PF08125">
    <property type="entry name" value="Mannitol_dh_C"/>
    <property type="match status" value="1"/>
</dbReference>
<dbReference type="SUPFAM" id="SSF48179">
    <property type="entry name" value="6-phosphogluconate dehydrogenase C-terminal domain-like"/>
    <property type="match status" value="1"/>
</dbReference>
<dbReference type="OrthoDB" id="271711at2"/>
<organism evidence="6 8">
    <name type="scientific">Brenneria nigrifluens DSM 30175 = ATCC 13028</name>
    <dbReference type="NCBI Taxonomy" id="1121120"/>
    <lineage>
        <taxon>Bacteria</taxon>
        <taxon>Pseudomonadati</taxon>
        <taxon>Pseudomonadota</taxon>
        <taxon>Gammaproteobacteria</taxon>
        <taxon>Enterobacterales</taxon>
        <taxon>Pectobacteriaceae</taxon>
        <taxon>Brenneria</taxon>
    </lineage>
</organism>
<dbReference type="PANTHER" id="PTHR43362">
    <property type="entry name" value="MANNITOL DEHYDROGENASE DSF1-RELATED"/>
    <property type="match status" value="1"/>
</dbReference>
<feature type="domain" description="Mannitol dehydrogenase C-terminal" evidence="5">
    <location>
        <begin position="284"/>
        <end position="477"/>
    </location>
</feature>
<dbReference type="NCBIfam" id="NF011611">
    <property type="entry name" value="PRK15037.1"/>
    <property type="match status" value="1"/>
</dbReference>
<dbReference type="PROSITE" id="PS00974">
    <property type="entry name" value="MANNITOL_DHGENASE"/>
    <property type="match status" value="1"/>
</dbReference>
<dbReference type="PRINTS" id="PR00084">
    <property type="entry name" value="MTLDHDRGNASE"/>
</dbReference>
<dbReference type="Proteomes" id="UP000303847">
    <property type="component" value="Chromosome"/>
</dbReference>
<dbReference type="InterPro" id="IPR008927">
    <property type="entry name" value="6-PGluconate_DH-like_C_sf"/>
</dbReference>
<dbReference type="FunFam" id="1.10.1040.10:FF:000020">
    <property type="entry name" value="D-mannonate oxidoreductase, NAD-binding"/>
    <property type="match status" value="1"/>
</dbReference>
<dbReference type="SUPFAM" id="SSF51735">
    <property type="entry name" value="NAD(P)-binding Rossmann-fold domains"/>
    <property type="match status" value="1"/>
</dbReference>
<dbReference type="AlphaFoldDB" id="A0A2U1UU91"/>
<dbReference type="Gene3D" id="1.10.1040.10">
    <property type="entry name" value="N-(1-d-carboxylethyl)-l-norvaline Dehydrogenase, domain 2"/>
    <property type="match status" value="1"/>
</dbReference>
<reference evidence="7 9" key="2">
    <citation type="submission" date="2018-11" db="EMBL/GenBank/DDBJ databases">
        <title>Genome sequences of Brenneria nigrifluens and Brenneria rubrifaciens.</title>
        <authorList>
            <person name="Poret-Peterson A.T."/>
            <person name="McClean A.E."/>
            <person name="Kluepfel D.A."/>
        </authorList>
    </citation>
    <scope>NUCLEOTIDE SEQUENCE [LARGE SCALE GENOMIC DNA]</scope>
    <source>
        <strain evidence="7 9">ATCC 13028</strain>
    </source>
</reference>
<dbReference type="EMBL" id="QDKK01000004">
    <property type="protein sequence ID" value="PWC25208.1"/>
    <property type="molecule type" value="Genomic_DNA"/>
</dbReference>
<dbReference type="InterPro" id="IPR013118">
    <property type="entry name" value="Mannitol_DH_C"/>
</dbReference>
<sequence length="492" mass="54163">MANTIATAPLTVARPQWDRARLQPRIVQLGCSAFHRAHQALYTHHLLEISDSDWGICEVNLISASSKLLMEKLRRQQLLYTVAEKGAEKTELKIIGAITDALHPALDGCDGILQALTREQTAIVSLTVTEKGYCTDAASGELDLNNPLIQHDLTHPGAPKSAIGYLVEALRLRRERRLPPFTVLSCDNLRDNGHVARAAVLGLALQRDAALAQWIASQVTFPCTMVDRIVPAATEESLQEIAALLGAYDPCAIACEPFRQWVIEDNFVNGRPDWDLVGAQFVEDVAPFELMKLRMLNGGHSFLAYLGYLGGYQTIAETMSNPAYRRAAFTLMTAEQAPTLIMPPDTDLEAYANLLIERFSNPALHHRTWQIATDGSQKLPQRMLDPIRRHLADGTDWRHLALGVAGWMRYVLGVDEQDKAIEVVDPLSAQLYAINQRYPAGDERVSALLAISAIFGADLPANTAFVATLRQAYQQLCQAGARAAVESLRASL</sequence>
<evidence type="ECO:0000259" key="4">
    <source>
        <dbReference type="Pfam" id="PF01232"/>
    </source>
</evidence>
<evidence type="ECO:0000256" key="1">
    <source>
        <dbReference type="ARBA" id="ARBA00023002"/>
    </source>
</evidence>
<keyword evidence="9" id="KW-1185">Reference proteome</keyword>
<dbReference type="InterPro" id="IPR013328">
    <property type="entry name" value="6PGD_dom2"/>
</dbReference>
<keyword evidence="1 7" id="KW-0560">Oxidoreductase</keyword>
<reference evidence="6 8" key="1">
    <citation type="submission" date="2018-04" db="EMBL/GenBank/DDBJ databases">
        <title>Brenneria corticis sp.nov.</title>
        <authorList>
            <person name="Li Y."/>
        </authorList>
    </citation>
    <scope>NUCLEOTIDE SEQUENCE [LARGE SCALE GENOMIC DNA]</scope>
    <source>
        <strain evidence="6 8">LMG 2694</strain>
    </source>
</reference>
<dbReference type="GO" id="GO:0019594">
    <property type="term" value="P:mannitol metabolic process"/>
    <property type="evidence" value="ECO:0007669"/>
    <property type="project" value="InterPro"/>
</dbReference>
<evidence type="ECO:0000259" key="5">
    <source>
        <dbReference type="Pfam" id="PF08125"/>
    </source>
</evidence>
<evidence type="ECO:0000313" key="6">
    <source>
        <dbReference type="EMBL" id="PWC25208.1"/>
    </source>
</evidence>
<comment type="similarity">
    <text evidence="3">Belongs to the mannitol dehydrogenase family. UxuB subfamily.</text>
</comment>
<dbReference type="RefSeq" id="WP_009113165.1">
    <property type="nucleotide sequence ID" value="NZ_CP034036.1"/>
</dbReference>
<dbReference type="Gene3D" id="3.40.50.720">
    <property type="entry name" value="NAD(P)-binding Rossmann-like Domain"/>
    <property type="match status" value="1"/>
</dbReference>
<evidence type="ECO:0000256" key="2">
    <source>
        <dbReference type="ARBA" id="ARBA00023027"/>
    </source>
</evidence>
<evidence type="ECO:0000313" key="9">
    <source>
        <dbReference type="Proteomes" id="UP000303847"/>
    </source>
</evidence>
<keyword evidence="2" id="KW-0520">NAD</keyword>
<gene>
    <name evidence="6" type="ORF">DDT54_04730</name>
    <name evidence="7" type="ORF">EH206_12695</name>
</gene>
<dbReference type="InterPro" id="IPR023027">
    <property type="entry name" value="Mannitol_DH_CS"/>
</dbReference>
<name>A0A2U1UU91_9GAMM</name>
<evidence type="ECO:0000313" key="7">
    <source>
        <dbReference type="EMBL" id="QCR04964.1"/>
    </source>
</evidence>
<dbReference type="EC" id="1.1.1.57" evidence="7"/>
<dbReference type="PANTHER" id="PTHR43362:SF7">
    <property type="entry name" value="D-MANNONATE OXIDOREDUCTASE"/>
    <property type="match status" value="1"/>
</dbReference>
<dbReference type="InterPro" id="IPR013131">
    <property type="entry name" value="Mannitol_DH_N"/>
</dbReference>
<evidence type="ECO:0000256" key="3">
    <source>
        <dbReference type="ARBA" id="ARBA00061451"/>
    </source>
</evidence>
<dbReference type="Pfam" id="PF01232">
    <property type="entry name" value="Mannitol_dh"/>
    <property type="match status" value="1"/>
</dbReference>
<protein>
    <submittedName>
        <fullName evidence="6">Fructuronate reductase</fullName>
        <ecNumber evidence="7">1.1.1.57</ecNumber>
    </submittedName>
</protein>
<dbReference type="GO" id="GO:0042840">
    <property type="term" value="P:D-glucuronate catabolic process"/>
    <property type="evidence" value="ECO:0007669"/>
    <property type="project" value="TreeGrafter"/>
</dbReference>
<evidence type="ECO:0000313" key="8">
    <source>
        <dbReference type="Proteomes" id="UP000295985"/>
    </source>
</evidence>
<proteinExistence type="inferred from homology"/>
<dbReference type="InterPro" id="IPR000669">
    <property type="entry name" value="Mannitol_DH"/>
</dbReference>
<accession>A0A2U1UU91</accession>
<feature type="domain" description="Mannitol dehydrogenase N-terminal" evidence="4">
    <location>
        <begin position="25"/>
        <end position="275"/>
    </location>
</feature>
<dbReference type="EMBL" id="CP034036">
    <property type="protein sequence ID" value="QCR04964.1"/>
    <property type="molecule type" value="Genomic_DNA"/>
</dbReference>